<dbReference type="PANTHER" id="PTHR34236:SF1">
    <property type="entry name" value="DIMETHYL SULFOXIDE REDUCTASE TRANSCRIPTIONAL ACTIVATOR"/>
    <property type="match status" value="1"/>
</dbReference>
<dbReference type="GeneID" id="81125913"/>
<feature type="domain" description="Bacterioopsin transcriptional activator GAF and HTH associated" evidence="4">
    <location>
        <begin position="8"/>
        <end position="146"/>
    </location>
</feature>
<dbReference type="InterPro" id="IPR007050">
    <property type="entry name" value="HTH_bacterioopsin"/>
</dbReference>
<evidence type="ECO:0000256" key="2">
    <source>
        <dbReference type="ARBA" id="ARBA00023163"/>
    </source>
</evidence>
<gene>
    <name evidence="5" type="ORF">ACFQL9_17525</name>
</gene>
<evidence type="ECO:0000313" key="5">
    <source>
        <dbReference type="EMBL" id="MFC7071449.1"/>
    </source>
</evidence>
<dbReference type="Pfam" id="PF04967">
    <property type="entry name" value="HTH_10"/>
    <property type="match status" value="1"/>
</dbReference>
<feature type="domain" description="HTH bat-type" evidence="3">
    <location>
        <begin position="155"/>
        <end position="206"/>
    </location>
</feature>
<organism evidence="5 6">
    <name type="scientific">Halobaculum lipolyticum</name>
    <dbReference type="NCBI Taxonomy" id="3032001"/>
    <lineage>
        <taxon>Archaea</taxon>
        <taxon>Methanobacteriati</taxon>
        <taxon>Methanobacteriota</taxon>
        <taxon>Stenosarchaea group</taxon>
        <taxon>Halobacteria</taxon>
        <taxon>Halobacteriales</taxon>
        <taxon>Haloferacaceae</taxon>
        <taxon>Halobaculum</taxon>
    </lineage>
</organism>
<accession>A0ABD5WHQ7</accession>
<dbReference type="InterPro" id="IPR031803">
    <property type="entry name" value="BAT_GAF/HTH-assoc"/>
</dbReference>
<evidence type="ECO:0000256" key="1">
    <source>
        <dbReference type="ARBA" id="ARBA00023015"/>
    </source>
</evidence>
<name>A0ABD5WHQ7_9EURY</name>
<evidence type="ECO:0000259" key="3">
    <source>
        <dbReference type="Pfam" id="PF04967"/>
    </source>
</evidence>
<dbReference type="EMBL" id="JBHTAH010000026">
    <property type="protein sequence ID" value="MFC7071449.1"/>
    <property type="molecule type" value="Genomic_DNA"/>
</dbReference>
<evidence type="ECO:0000313" key="6">
    <source>
        <dbReference type="Proteomes" id="UP001596461"/>
    </source>
</evidence>
<sequence length="218" mass="23532">MPIVASVSVDEEAFELGRALGGVPDAVVELERAIPTNETGGPYVRVRHAAAAAVAERLADAGYDDDVSLVASLEGALLYRCRPRLFEGDLVAGFAETGLTVLSATGRGGRWTFDVRSEEHENLGTFQRYCAERRIELRLESLTEDAVPDPPSAALTGPQREALATALAAGYYDTPRTATLEDLAGRLGISRQSLAERLRRGTHNLLRERLAREPSATD</sequence>
<keyword evidence="1" id="KW-0805">Transcription regulation</keyword>
<dbReference type="RefSeq" id="WP_284031050.1">
    <property type="nucleotide sequence ID" value="NZ_CP126154.1"/>
</dbReference>
<keyword evidence="2" id="KW-0804">Transcription</keyword>
<reference evidence="5 6" key="1">
    <citation type="journal article" date="2019" name="Int. J. Syst. Evol. Microbiol.">
        <title>The Global Catalogue of Microorganisms (GCM) 10K type strain sequencing project: providing services to taxonomists for standard genome sequencing and annotation.</title>
        <authorList>
            <consortium name="The Broad Institute Genomics Platform"/>
            <consortium name="The Broad Institute Genome Sequencing Center for Infectious Disease"/>
            <person name="Wu L."/>
            <person name="Ma J."/>
        </authorList>
    </citation>
    <scope>NUCLEOTIDE SEQUENCE [LARGE SCALE GENOMIC DNA]</scope>
    <source>
        <strain evidence="5 6">DT31</strain>
    </source>
</reference>
<comment type="caution">
    <text evidence="5">The sequence shown here is derived from an EMBL/GenBank/DDBJ whole genome shotgun (WGS) entry which is preliminary data.</text>
</comment>
<dbReference type="AlphaFoldDB" id="A0ABD5WHQ7"/>
<dbReference type="Pfam" id="PF15915">
    <property type="entry name" value="BAT"/>
    <property type="match status" value="1"/>
</dbReference>
<proteinExistence type="predicted"/>
<dbReference type="Proteomes" id="UP001596461">
    <property type="component" value="Unassembled WGS sequence"/>
</dbReference>
<evidence type="ECO:0000259" key="4">
    <source>
        <dbReference type="Pfam" id="PF15915"/>
    </source>
</evidence>
<dbReference type="PANTHER" id="PTHR34236">
    <property type="entry name" value="DIMETHYL SULFOXIDE REDUCTASE TRANSCRIPTIONAL ACTIVATOR"/>
    <property type="match status" value="1"/>
</dbReference>
<keyword evidence="6" id="KW-1185">Reference proteome</keyword>
<protein>
    <submittedName>
        <fullName evidence="5">Helix-turn-helix domain-containing protein</fullName>
    </submittedName>
</protein>